<reference evidence="3 5" key="2">
    <citation type="submission" date="2020-05" db="EMBL/GenBank/DDBJ databases">
        <authorList>
            <person name="Zhang R."/>
        </authorList>
    </citation>
    <scope>NUCLEOTIDE SEQUENCE [LARGE SCALE GENOMIC DNA]</scope>
    <source>
        <strain evidence="3 5">DSM 28986</strain>
    </source>
</reference>
<dbReference type="InterPro" id="IPR029032">
    <property type="entry name" value="AhpD-like"/>
</dbReference>
<dbReference type="Pfam" id="PF02627">
    <property type="entry name" value="CMD"/>
    <property type="match status" value="1"/>
</dbReference>
<dbReference type="PANTHER" id="PTHR33930:SF2">
    <property type="entry name" value="BLR3452 PROTEIN"/>
    <property type="match status" value="1"/>
</dbReference>
<protein>
    <submittedName>
        <fullName evidence="3">Carboxymuconolactone decarboxylase family protein</fullName>
    </submittedName>
    <submittedName>
        <fullName evidence="2">DNA-binding protein</fullName>
    </submittedName>
</protein>
<dbReference type="GO" id="GO:0003677">
    <property type="term" value="F:DNA binding"/>
    <property type="evidence" value="ECO:0007669"/>
    <property type="project" value="UniProtKB-KW"/>
</dbReference>
<dbReference type="GeneID" id="16025138"/>
<name>A0A1V0N6E9_9ARCH</name>
<dbReference type="OrthoDB" id="111898at2157"/>
<gene>
    <name evidence="2" type="ORF">FAD_1855</name>
    <name evidence="3" type="ORF">HLB00_05545</name>
</gene>
<accession>A0A1V0N6E9</accession>
<evidence type="ECO:0000313" key="2">
    <source>
        <dbReference type="EMBL" id="ARD85691.1"/>
    </source>
</evidence>
<keyword evidence="4" id="KW-1185">Reference proteome</keyword>
<feature type="domain" description="Carboxymuconolactone decarboxylase-like" evidence="1">
    <location>
        <begin position="23"/>
        <end position="99"/>
    </location>
</feature>
<evidence type="ECO:0000313" key="4">
    <source>
        <dbReference type="Proteomes" id="UP000192050"/>
    </source>
</evidence>
<dbReference type="EMBL" id="JABGBP010000186">
    <property type="protein sequence ID" value="NOL60296.1"/>
    <property type="molecule type" value="Genomic_DNA"/>
</dbReference>
<dbReference type="Proteomes" id="UP000192050">
    <property type="component" value="Chromosome"/>
</dbReference>
<dbReference type="SUPFAM" id="SSF69118">
    <property type="entry name" value="AhpD-like"/>
    <property type="match status" value="1"/>
</dbReference>
<dbReference type="InterPro" id="IPR004675">
    <property type="entry name" value="AhpD_core"/>
</dbReference>
<dbReference type="PANTHER" id="PTHR33930">
    <property type="entry name" value="ALKYL HYDROPEROXIDE REDUCTASE AHPD"/>
    <property type="match status" value="1"/>
</dbReference>
<dbReference type="STRING" id="74969.FAD_1855"/>
<dbReference type="GO" id="GO:0051920">
    <property type="term" value="F:peroxiredoxin activity"/>
    <property type="evidence" value="ECO:0007669"/>
    <property type="project" value="InterPro"/>
</dbReference>
<proteinExistence type="predicted"/>
<reference evidence="2 4" key="1">
    <citation type="submission" date="2011-10" db="EMBL/GenBank/DDBJ databases">
        <title>Metabolic and evolutionary patterns in the extreme acidophile Ferroplasma acidiphilum.</title>
        <authorList>
            <person name="Golyshina O.V."/>
            <person name="Kozyavkin S.A."/>
            <person name="Tatusov R.L."/>
            <person name="Slesarev A.I."/>
            <person name="Golyshin P.N."/>
        </authorList>
    </citation>
    <scope>NUCLEOTIDE SEQUENCE [LARGE SCALE GENOMIC DNA]</scope>
    <source>
        <strain evidence="2">Berkeley</strain>
        <strain evidence="4">Y</strain>
    </source>
</reference>
<evidence type="ECO:0000313" key="5">
    <source>
        <dbReference type="Proteomes" id="UP000546917"/>
    </source>
</evidence>
<dbReference type="NCBIfam" id="TIGR00778">
    <property type="entry name" value="ahpD_dom"/>
    <property type="match status" value="1"/>
</dbReference>
<dbReference type="InterPro" id="IPR003779">
    <property type="entry name" value="CMD-like"/>
</dbReference>
<dbReference type="EMBL" id="CP015363">
    <property type="protein sequence ID" value="ARD85691.1"/>
    <property type="molecule type" value="Genomic_DNA"/>
</dbReference>
<dbReference type="Gene3D" id="1.20.1290.10">
    <property type="entry name" value="AhpD-like"/>
    <property type="match status" value="1"/>
</dbReference>
<evidence type="ECO:0000313" key="3">
    <source>
        <dbReference type="EMBL" id="NOL60296.1"/>
    </source>
</evidence>
<evidence type="ECO:0000259" key="1">
    <source>
        <dbReference type="Pfam" id="PF02627"/>
    </source>
</evidence>
<dbReference type="Proteomes" id="UP000546917">
    <property type="component" value="Unassembled WGS sequence"/>
</dbReference>
<dbReference type="KEGG" id="fai:FAD_1855"/>
<dbReference type="RefSeq" id="WP_009887004.1">
    <property type="nucleotide sequence ID" value="NZ_CP015363.1"/>
</dbReference>
<sequence>MDAGKKMEEVGRVMQSISEDNKEYMGAFMGLMQNTMRAGTLSVKQKELIALALSIAARCEWCISYHVKSAIEAGATKKELMETGYVVVLMYGSQAMMELNSMLDAIEKFYKK</sequence>
<organism evidence="2 4">
    <name type="scientific">Ferroplasma acidiphilum</name>
    <dbReference type="NCBI Taxonomy" id="74969"/>
    <lineage>
        <taxon>Archaea</taxon>
        <taxon>Methanobacteriati</taxon>
        <taxon>Thermoplasmatota</taxon>
        <taxon>Thermoplasmata</taxon>
        <taxon>Thermoplasmatales</taxon>
        <taxon>Ferroplasmaceae</taxon>
        <taxon>Ferroplasma</taxon>
    </lineage>
</organism>
<keyword evidence="2" id="KW-0238">DNA-binding</keyword>
<dbReference type="AlphaFoldDB" id="A0A1V0N6E9"/>